<gene>
    <name evidence="1" type="ORF">SAMN06265340_10351</name>
</gene>
<evidence type="ECO:0000313" key="2">
    <source>
        <dbReference type="Proteomes" id="UP000198405"/>
    </source>
</evidence>
<dbReference type="EMBL" id="FZOB01000003">
    <property type="protein sequence ID" value="SNR68989.1"/>
    <property type="molecule type" value="Genomic_DNA"/>
</dbReference>
<organism evidence="1 2">
    <name type="scientific">Desulfurobacterium atlanticum</name>
    <dbReference type="NCBI Taxonomy" id="240169"/>
    <lineage>
        <taxon>Bacteria</taxon>
        <taxon>Pseudomonadati</taxon>
        <taxon>Aquificota</taxon>
        <taxon>Aquificia</taxon>
        <taxon>Desulfurobacteriales</taxon>
        <taxon>Desulfurobacteriaceae</taxon>
        <taxon>Desulfurobacterium</taxon>
    </lineage>
</organism>
<reference evidence="2" key="1">
    <citation type="submission" date="2017-06" db="EMBL/GenBank/DDBJ databases">
        <authorList>
            <person name="Varghese N."/>
            <person name="Submissions S."/>
        </authorList>
    </citation>
    <scope>NUCLEOTIDE SEQUENCE [LARGE SCALE GENOMIC DNA]</scope>
    <source>
        <strain evidence="2">DSM 15668</strain>
    </source>
</reference>
<protein>
    <submittedName>
        <fullName evidence="1">Uncharacterized protein</fullName>
    </submittedName>
</protein>
<dbReference type="AlphaFoldDB" id="A0A238YF49"/>
<keyword evidence="2" id="KW-1185">Reference proteome</keyword>
<proteinExistence type="predicted"/>
<name>A0A238YF49_9BACT</name>
<dbReference type="Proteomes" id="UP000198405">
    <property type="component" value="Unassembled WGS sequence"/>
</dbReference>
<accession>A0A238YF49</accession>
<evidence type="ECO:0000313" key="1">
    <source>
        <dbReference type="EMBL" id="SNR68989.1"/>
    </source>
</evidence>
<sequence length="58" mass="6804">MGKIVIELDEKVNLQIKAKTLEEAIRKLIKQVNLTGKFKSVRLKTKDFKFNREEAESR</sequence>
<dbReference type="RefSeq" id="WP_180706412.1">
    <property type="nucleotide sequence ID" value="NZ_FZOB01000003.1"/>
</dbReference>